<evidence type="ECO:0000256" key="1">
    <source>
        <dbReference type="ARBA" id="ARBA00008754"/>
    </source>
</evidence>
<dbReference type="Gene3D" id="3.40.1400.10">
    <property type="entry name" value="Sugar-phosphate isomerase, RpiB/LacA/LacB"/>
    <property type="match status" value="1"/>
</dbReference>
<comment type="similarity">
    <text evidence="1">Belongs to the LacAB/RpiB family.</text>
</comment>
<accession>A0A923MII5</accession>
<protein>
    <submittedName>
        <fullName evidence="4">Ribose 5-phosphate isomerase B</fullName>
        <ecNumber evidence="4">5.3.1.6</ecNumber>
    </submittedName>
</protein>
<sequence length="146" mass="16120">MKIALGCDHGGYELKQFIMKTLEKLGYEYEDFGCYSLESCDYPDFGAAAARAVAEGKCDRGIVICTTGIGISIAANKIKGIRCAHCADCLEAEMTRRHNDANMMAIGAGFTGKNMAERMVEVFLTTEFEGGRHERRVNKMMALEQE</sequence>
<evidence type="ECO:0000256" key="2">
    <source>
        <dbReference type="ARBA" id="ARBA00023235"/>
    </source>
</evidence>
<reference evidence="4" key="1">
    <citation type="submission" date="2020-08" db="EMBL/GenBank/DDBJ databases">
        <title>Genome public.</title>
        <authorList>
            <person name="Liu C."/>
            <person name="Sun Q."/>
        </authorList>
    </citation>
    <scope>NUCLEOTIDE SEQUENCE</scope>
    <source>
        <strain evidence="4">BX15</strain>
    </source>
</reference>
<dbReference type="PIRSF" id="PIRSF005384">
    <property type="entry name" value="RpiB_LacA_B"/>
    <property type="match status" value="1"/>
</dbReference>
<evidence type="ECO:0000313" key="4">
    <source>
        <dbReference type="EMBL" id="MBC5770306.1"/>
    </source>
</evidence>
<dbReference type="NCBIfam" id="TIGR00689">
    <property type="entry name" value="rpiB_lacA_lacB"/>
    <property type="match status" value="1"/>
</dbReference>
<dbReference type="GO" id="GO:0005975">
    <property type="term" value="P:carbohydrate metabolic process"/>
    <property type="evidence" value="ECO:0007669"/>
    <property type="project" value="InterPro"/>
</dbReference>
<evidence type="ECO:0000313" key="5">
    <source>
        <dbReference type="Proteomes" id="UP000620327"/>
    </source>
</evidence>
<keyword evidence="5" id="KW-1185">Reference proteome</keyword>
<dbReference type="AlphaFoldDB" id="A0A923MII5"/>
<dbReference type="EC" id="5.3.1.6" evidence="4"/>
<organism evidence="4 5">
    <name type="scientific">Dysosmobacter segnis</name>
    <dbReference type="NCBI Taxonomy" id="2763042"/>
    <lineage>
        <taxon>Bacteria</taxon>
        <taxon>Bacillati</taxon>
        <taxon>Bacillota</taxon>
        <taxon>Clostridia</taxon>
        <taxon>Eubacteriales</taxon>
        <taxon>Oscillospiraceae</taxon>
        <taxon>Dysosmobacter</taxon>
    </lineage>
</organism>
<dbReference type="NCBIfam" id="NF004051">
    <property type="entry name" value="PRK05571.1"/>
    <property type="match status" value="1"/>
</dbReference>
<dbReference type="PANTHER" id="PTHR30345:SF0">
    <property type="entry name" value="DNA DAMAGE-REPAIR_TOLERATION PROTEIN DRT102"/>
    <property type="match status" value="1"/>
</dbReference>
<proteinExistence type="inferred from homology"/>
<dbReference type="InterPro" id="IPR036569">
    <property type="entry name" value="RpiB_LacA_LacB_sf"/>
</dbReference>
<feature type="active site" description="Proton acceptor" evidence="3">
    <location>
        <position position="65"/>
    </location>
</feature>
<dbReference type="SUPFAM" id="SSF89623">
    <property type="entry name" value="Ribose/Galactose isomerase RpiB/AlsB"/>
    <property type="match status" value="1"/>
</dbReference>
<gene>
    <name evidence="4" type="primary">rpiB</name>
    <name evidence="4" type="ORF">H8Z83_08215</name>
</gene>
<comment type="caution">
    <text evidence="4">The sequence shown here is derived from an EMBL/GenBank/DDBJ whole genome shotgun (WGS) entry which is preliminary data.</text>
</comment>
<name>A0A923MII5_9FIRM</name>
<dbReference type="GO" id="GO:0004751">
    <property type="term" value="F:ribose-5-phosphate isomerase activity"/>
    <property type="evidence" value="ECO:0007669"/>
    <property type="project" value="UniProtKB-EC"/>
</dbReference>
<dbReference type="PANTHER" id="PTHR30345">
    <property type="entry name" value="RIBOSE-5-PHOSPHATE ISOMERASE B"/>
    <property type="match status" value="1"/>
</dbReference>
<dbReference type="InterPro" id="IPR004785">
    <property type="entry name" value="RpiB"/>
</dbReference>
<dbReference type="InterPro" id="IPR003500">
    <property type="entry name" value="RpiB_LacA_LacB"/>
</dbReference>
<dbReference type="Pfam" id="PF02502">
    <property type="entry name" value="LacAB_rpiB"/>
    <property type="match status" value="1"/>
</dbReference>
<dbReference type="NCBIfam" id="TIGR01120">
    <property type="entry name" value="rpiB"/>
    <property type="match status" value="1"/>
</dbReference>
<feature type="active site" description="Proton donor" evidence="3">
    <location>
        <position position="98"/>
    </location>
</feature>
<dbReference type="EMBL" id="JACOQI010000006">
    <property type="protein sequence ID" value="MBC5770306.1"/>
    <property type="molecule type" value="Genomic_DNA"/>
</dbReference>
<evidence type="ECO:0000256" key="3">
    <source>
        <dbReference type="PIRSR" id="PIRSR005384-1"/>
    </source>
</evidence>
<keyword evidence="2 4" id="KW-0413">Isomerase</keyword>
<dbReference type="Proteomes" id="UP000620327">
    <property type="component" value="Unassembled WGS sequence"/>
</dbReference>
<dbReference type="RefSeq" id="WP_187014597.1">
    <property type="nucleotide sequence ID" value="NZ_JACOQI010000006.1"/>
</dbReference>